<sequence>MKSNEGVIQKNAKYHELDAKANIIYKFVMKYNDYMKTARDYGTGEIINMMEVHTLTVIEENPGITVTEVALEWNRTKGAVSQILAKLEKRDLIIRKKEHGNAKNVHLYVTDKGEVLSKAYKNYDIKELTWAEKTLRKSFTTEEINLFYKVMQKYTELLDMPDIEQKK</sequence>
<dbReference type="InterPro" id="IPR000835">
    <property type="entry name" value="HTH_MarR-typ"/>
</dbReference>
<dbReference type="Proteomes" id="UP000247150">
    <property type="component" value="Unassembled WGS sequence"/>
</dbReference>
<proteinExistence type="predicted"/>
<dbReference type="OrthoDB" id="5358347at2"/>
<dbReference type="Gene3D" id="1.10.10.10">
    <property type="entry name" value="Winged helix-like DNA-binding domain superfamily/Winged helix DNA-binding domain"/>
    <property type="match status" value="1"/>
</dbReference>
<feature type="domain" description="HTH marR-type" evidence="4">
    <location>
        <begin position="17"/>
        <end position="156"/>
    </location>
</feature>
<keyword evidence="1" id="KW-0805">Transcription regulation</keyword>
<evidence type="ECO:0000313" key="5">
    <source>
        <dbReference type="EMBL" id="PWW17443.1"/>
    </source>
</evidence>
<dbReference type="PANTHER" id="PTHR35790">
    <property type="entry name" value="HTH-TYPE TRANSCRIPTIONAL REGULATOR PCHR"/>
    <property type="match status" value="1"/>
</dbReference>
<accession>A0A2V2ZBL6</accession>
<dbReference type="SUPFAM" id="SSF46785">
    <property type="entry name" value="Winged helix' DNA-binding domain"/>
    <property type="match status" value="1"/>
</dbReference>
<dbReference type="SMART" id="SM00347">
    <property type="entry name" value="HTH_MARR"/>
    <property type="match status" value="1"/>
</dbReference>
<dbReference type="GO" id="GO:0003677">
    <property type="term" value="F:DNA binding"/>
    <property type="evidence" value="ECO:0007669"/>
    <property type="project" value="UniProtKB-KW"/>
</dbReference>
<reference evidence="5 6" key="1">
    <citation type="submission" date="2018-05" db="EMBL/GenBank/DDBJ databases">
        <title>Freshwater and sediment microbial communities from various areas in North America, analyzing microbe dynamics in response to fracking.</title>
        <authorList>
            <person name="Lamendella R."/>
        </authorList>
    </citation>
    <scope>NUCLEOTIDE SEQUENCE [LARGE SCALE GENOMIC DNA]</scope>
    <source>
        <strain evidence="5 6">15_TX</strain>
    </source>
</reference>
<dbReference type="InterPro" id="IPR052067">
    <property type="entry name" value="Metal_resp_HTH_trans_reg"/>
</dbReference>
<dbReference type="InterPro" id="IPR036388">
    <property type="entry name" value="WH-like_DNA-bd_sf"/>
</dbReference>
<dbReference type="Pfam" id="PF12802">
    <property type="entry name" value="MarR_2"/>
    <property type="match status" value="1"/>
</dbReference>
<dbReference type="EMBL" id="QGTW01000026">
    <property type="protein sequence ID" value="PWW17443.1"/>
    <property type="molecule type" value="Genomic_DNA"/>
</dbReference>
<dbReference type="GO" id="GO:0003700">
    <property type="term" value="F:DNA-binding transcription factor activity"/>
    <property type="evidence" value="ECO:0007669"/>
    <property type="project" value="InterPro"/>
</dbReference>
<name>A0A2V2ZBL6_9BACI</name>
<dbReference type="PROSITE" id="PS50995">
    <property type="entry name" value="HTH_MARR_2"/>
    <property type="match status" value="1"/>
</dbReference>
<comment type="caution">
    <text evidence="5">The sequence shown here is derived from an EMBL/GenBank/DDBJ whole genome shotgun (WGS) entry which is preliminary data.</text>
</comment>
<dbReference type="InterPro" id="IPR036390">
    <property type="entry name" value="WH_DNA-bd_sf"/>
</dbReference>
<protein>
    <submittedName>
        <fullName evidence="5">DNA-binding MarR family transcriptional regulator</fullName>
    </submittedName>
</protein>
<gene>
    <name evidence="5" type="ORF">DFO73_12637</name>
</gene>
<evidence type="ECO:0000256" key="3">
    <source>
        <dbReference type="ARBA" id="ARBA00023163"/>
    </source>
</evidence>
<evidence type="ECO:0000313" key="6">
    <source>
        <dbReference type="Proteomes" id="UP000247150"/>
    </source>
</evidence>
<keyword evidence="3" id="KW-0804">Transcription</keyword>
<evidence type="ECO:0000256" key="1">
    <source>
        <dbReference type="ARBA" id="ARBA00023015"/>
    </source>
</evidence>
<evidence type="ECO:0000256" key="2">
    <source>
        <dbReference type="ARBA" id="ARBA00023125"/>
    </source>
</evidence>
<dbReference type="PANTHER" id="PTHR35790:SF4">
    <property type="entry name" value="HTH-TYPE TRANSCRIPTIONAL REGULATOR PCHR"/>
    <property type="match status" value="1"/>
</dbReference>
<keyword evidence="2 5" id="KW-0238">DNA-binding</keyword>
<dbReference type="RefSeq" id="WP_110067818.1">
    <property type="nucleotide sequence ID" value="NZ_QGTW01000026.1"/>
</dbReference>
<evidence type="ECO:0000259" key="4">
    <source>
        <dbReference type="PROSITE" id="PS50995"/>
    </source>
</evidence>
<organism evidence="5 6">
    <name type="scientific">Cytobacillus oceanisediminis</name>
    <dbReference type="NCBI Taxonomy" id="665099"/>
    <lineage>
        <taxon>Bacteria</taxon>
        <taxon>Bacillati</taxon>
        <taxon>Bacillota</taxon>
        <taxon>Bacilli</taxon>
        <taxon>Bacillales</taxon>
        <taxon>Bacillaceae</taxon>
        <taxon>Cytobacillus</taxon>
    </lineage>
</organism>
<dbReference type="AlphaFoldDB" id="A0A2V2ZBL6"/>